<name>A0ABQ2R106_9GAMM</name>
<sequence length="430" mass="46892">MLVKTLLCREGRDTGLRLMAIVFAAFALLSIATLVFPASVIILIFTLLSLPVVCLSAMRRLFDANKTSKLVVVCLLPLVLFGISAYFMAPFGALAGLFLFGLACGAYLSFLPSKNQIQYVQGYYGPNMAMDSVPSSIHRRQDPVMKGQALSPLSSTNASADAFESVSHDYAEQHHVTPTVASSISSVAEDDTHHVAATTDTRLDEPYMHHHVDDDADADMFSTNRERSHQPLYVDQDALKSGSITELAKSWINVAKTHQVKLILVGKILAAISVACLVIYLVMLVVNAFSNSDDEGEAQMTQGVIEPMNMSRQMVKLPDGFWLALEGDVLILRWLGDAGDAQNLWRLASAVGDKSCANLEFNDGSQYRPMTVDLVADGATEARFTPLDKSAMVNHVALRGNFKLCGYEFSLKGSQAALMQNPQFESLLSQ</sequence>
<feature type="transmembrane region" description="Helical" evidence="1">
    <location>
        <begin position="93"/>
        <end position="111"/>
    </location>
</feature>
<evidence type="ECO:0000313" key="3">
    <source>
        <dbReference type="Proteomes" id="UP000619118"/>
    </source>
</evidence>
<evidence type="ECO:0000313" key="2">
    <source>
        <dbReference type="EMBL" id="GGQ03469.1"/>
    </source>
</evidence>
<keyword evidence="1" id="KW-1133">Transmembrane helix</keyword>
<evidence type="ECO:0008006" key="4">
    <source>
        <dbReference type="Google" id="ProtNLM"/>
    </source>
</evidence>
<dbReference type="EMBL" id="BMQX01000001">
    <property type="protein sequence ID" value="GGQ03469.1"/>
    <property type="molecule type" value="Genomic_DNA"/>
</dbReference>
<keyword evidence="1" id="KW-0812">Transmembrane</keyword>
<feature type="transmembrane region" description="Helical" evidence="1">
    <location>
        <begin position="268"/>
        <end position="289"/>
    </location>
</feature>
<protein>
    <recommendedName>
        <fullName evidence="4">DUF805 domain-containing protein</fullName>
    </recommendedName>
</protein>
<keyword evidence="3" id="KW-1185">Reference proteome</keyword>
<dbReference type="Proteomes" id="UP000619118">
    <property type="component" value="Unassembled WGS sequence"/>
</dbReference>
<dbReference type="RefSeq" id="WP_160051912.1">
    <property type="nucleotide sequence ID" value="NZ_BMQX01000001.1"/>
</dbReference>
<proteinExistence type="predicted"/>
<keyword evidence="1" id="KW-0472">Membrane</keyword>
<accession>A0ABQ2R106</accession>
<comment type="caution">
    <text evidence="2">The sequence shown here is derived from an EMBL/GenBank/DDBJ whole genome shotgun (WGS) entry which is preliminary data.</text>
</comment>
<feature type="transmembrane region" description="Helical" evidence="1">
    <location>
        <begin position="16"/>
        <end position="34"/>
    </location>
</feature>
<evidence type="ECO:0000256" key="1">
    <source>
        <dbReference type="SAM" id="Phobius"/>
    </source>
</evidence>
<gene>
    <name evidence="2" type="ORF">GCM10009411_00640</name>
</gene>
<organism evidence="2 3">
    <name type="scientific">Shewanella litoralis</name>
    <dbReference type="NCBI Taxonomy" id="2282700"/>
    <lineage>
        <taxon>Bacteria</taxon>
        <taxon>Pseudomonadati</taxon>
        <taxon>Pseudomonadota</taxon>
        <taxon>Gammaproteobacteria</taxon>
        <taxon>Alteromonadales</taxon>
        <taxon>Shewanellaceae</taxon>
        <taxon>Shewanella</taxon>
    </lineage>
</organism>
<reference evidence="3" key="1">
    <citation type="journal article" date="2019" name="Int. J. Syst. Evol. Microbiol.">
        <title>The Global Catalogue of Microorganisms (GCM) 10K type strain sequencing project: providing services to taxonomists for standard genome sequencing and annotation.</title>
        <authorList>
            <consortium name="The Broad Institute Genomics Platform"/>
            <consortium name="The Broad Institute Genome Sequencing Center for Infectious Disease"/>
            <person name="Wu L."/>
            <person name="Ma J."/>
        </authorList>
    </citation>
    <scope>NUCLEOTIDE SEQUENCE [LARGE SCALE GENOMIC DNA]</scope>
    <source>
        <strain evidence="3">JCM 32306</strain>
    </source>
</reference>
<feature type="transmembrane region" description="Helical" evidence="1">
    <location>
        <begin position="40"/>
        <end position="58"/>
    </location>
</feature>
<feature type="transmembrane region" description="Helical" evidence="1">
    <location>
        <begin position="70"/>
        <end position="87"/>
    </location>
</feature>